<dbReference type="PANTHER" id="PTHR34114">
    <property type="entry name" value="ARABINOGALACTAN PEPTIDE 1"/>
    <property type="match status" value="1"/>
</dbReference>
<evidence type="ECO:0000256" key="1">
    <source>
        <dbReference type="ARBA" id="ARBA00004589"/>
    </source>
</evidence>
<dbReference type="EMBL" id="JAEFBK010000003">
    <property type="protein sequence ID" value="KAG7625089.1"/>
    <property type="molecule type" value="Genomic_DNA"/>
</dbReference>
<keyword evidence="13" id="KW-1185">Reference proteome</keyword>
<proteinExistence type="inferred from homology"/>
<sequence>MNEWPQLIIRTKEKNKTSSYILLTRLISSKCKRGEMESMKMKLIVVLMVAIVAFSAVGNVAAQTEAPAPSPTSDAAMFVPALFASVAALASGFLF</sequence>
<organism evidence="12 13">
    <name type="scientific">Arabidopsis thaliana x Arabidopsis arenosa</name>
    <dbReference type="NCBI Taxonomy" id="1240361"/>
    <lineage>
        <taxon>Eukaryota</taxon>
        <taxon>Viridiplantae</taxon>
        <taxon>Streptophyta</taxon>
        <taxon>Embryophyta</taxon>
        <taxon>Tracheophyta</taxon>
        <taxon>Spermatophyta</taxon>
        <taxon>Magnoliopsida</taxon>
        <taxon>eudicotyledons</taxon>
        <taxon>Gunneridae</taxon>
        <taxon>Pentapetalae</taxon>
        <taxon>rosids</taxon>
        <taxon>malvids</taxon>
        <taxon>Brassicales</taxon>
        <taxon>Brassicaceae</taxon>
        <taxon>Camelineae</taxon>
        <taxon>Arabidopsis</taxon>
    </lineage>
</organism>
<protein>
    <submittedName>
        <fullName evidence="12">Uncharacterized protein</fullName>
    </submittedName>
</protein>
<evidence type="ECO:0000256" key="10">
    <source>
        <dbReference type="ARBA" id="ARBA00037868"/>
    </source>
</evidence>
<comment type="caution">
    <text evidence="12">The sequence shown here is derived from an EMBL/GenBank/DDBJ whole genome shotgun (WGS) entry which is preliminary data.</text>
</comment>
<keyword evidence="4" id="KW-0732">Signal</keyword>
<evidence type="ECO:0000256" key="8">
    <source>
        <dbReference type="ARBA" id="ARBA00023278"/>
    </source>
</evidence>
<evidence type="ECO:0000256" key="2">
    <source>
        <dbReference type="ARBA" id="ARBA00005835"/>
    </source>
</evidence>
<dbReference type="GO" id="GO:0098552">
    <property type="term" value="C:side of membrane"/>
    <property type="evidence" value="ECO:0007669"/>
    <property type="project" value="UniProtKB-KW"/>
</dbReference>
<comment type="subcellular location">
    <subcellularLocation>
        <location evidence="10">Endomembrane system</location>
        <topology evidence="10">Lipid-anchor</topology>
    </subcellularLocation>
    <subcellularLocation>
        <location evidence="1">Membrane</location>
        <topology evidence="1">Lipid-anchor</topology>
        <topology evidence="1">GPI-anchor</topology>
    </subcellularLocation>
</comment>
<evidence type="ECO:0000256" key="3">
    <source>
        <dbReference type="ARBA" id="ARBA00022622"/>
    </source>
</evidence>
<evidence type="ECO:0000256" key="5">
    <source>
        <dbReference type="ARBA" id="ARBA00022974"/>
    </source>
</evidence>
<evidence type="ECO:0000256" key="7">
    <source>
        <dbReference type="ARBA" id="ARBA00023180"/>
    </source>
</evidence>
<evidence type="ECO:0000256" key="9">
    <source>
        <dbReference type="ARBA" id="ARBA00023288"/>
    </source>
</evidence>
<keyword evidence="6 11" id="KW-0472">Membrane</keyword>
<dbReference type="InterPro" id="IPR039281">
    <property type="entry name" value="AGP3/12/13/14/21"/>
</dbReference>
<dbReference type="Proteomes" id="UP000694240">
    <property type="component" value="Chromosome 3"/>
</dbReference>
<feature type="transmembrane region" description="Helical" evidence="11">
    <location>
        <begin position="43"/>
        <end position="63"/>
    </location>
</feature>
<accession>A0A8T2EP04</accession>
<dbReference type="GO" id="GO:0012505">
    <property type="term" value="C:endomembrane system"/>
    <property type="evidence" value="ECO:0007669"/>
    <property type="project" value="UniProtKB-SubCell"/>
</dbReference>
<name>A0A8T2EP04_9BRAS</name>
<evidence type="ECO:0000256" key="4">
    <source>
        <dbReference type="ARBA" id="ARBA00022729"/>
    </source>
</evidence>
<comment type="similarity">
    <text evidence="2">Belongs to the AG-peptide AGP family.</text>
</comment>
<keyword evidence="9" id="KW-0449">Lipoprotein</keyword>
<keyword evidence="7" id="KW-0325">Glycoprotein</keyword>
<keyword evidence="8" id="KW-0379">Hydroxylation</keyword>
<evidence type="ECO:0000256" key="11">
    <source>
        <dbReference type="SAM" id="Phobius"/>
    </source>
</evidence>
<evidence type="ECO:0000313" key="13">
    <source>
        <dbReference type="Proteomes" id="UP000694240"/>
    </source>
</evidence>
<evidence type="ECO:0000256" key="6">
    <source>
        <dbReference type="ARBA" id="ARBA00023136"/>
    </source>
</evidence>
<keyword evidence="3" id="KW-0336">GPI-anchor</keyword>
<keyword evidence="5" id="KW-0654">Proteoglycan</keyword>
<keyword evidence="11" id="KW-1133">Transmembrane helix</keyword>
<dbReference type="AlphaFoldDB" id="A0A8T2EP04"/>
<reference evidence="12 13" key="1">
    <citation type="submission" date="2020-12" db="EMBL/GenBank/DDBJ databases">
        <title>Concerted genomic and epigenomic changes stabilize Arabidopsis allopolyploids.</title>
        <authorList>
            <person name="Chen Z."/>
        </authorList>
    </citation>
    <scope>NUCLEOTIDE SEQUENCE [LARGE SCALE GENOMIC DNA]</scope>
    <source>
        <strain evidence="12">Allo738</strain>
        <tissue evidence="12">Leaf</tissue>
    </source>
</reference>
<gene>
    <name evidence="12" type="ORF">ISN45_At03g013550</name>
</gene>
<keyword evidence="11" id="KW-0812">Transmembrane</keyword>
<dbReference type="PANTHER" id="PTHR34114:SF10">
    <property type="entry name" value="ARABINOGALACTAN PROTEIN 12"/>
    <property type="match status" value="1"/>
</dbReference>
<evidence type="ECO:0000313" key="12">
    <source>
        <dbReference type="EMBL" id="KAG7625089.1"/>
    </source>
</evidence>
<feature type="transmembrane region" description="Helical" evidence="11">
    <location>
        <begin position="75"/>
        <end position="94"/>
    </location>
</feature>